<dbReference type="SUPFAM" id="SSF52980">
    <property type="entry name" value="Restriction endonuclease-like"/>
    <property type="match status" value="1"/>
</dbReference>
<keyword evidence="2" id="KW-0540">Nuclease</keyword>
<name>A0ABR7X4Y3_9SPHI</name>
<dbReference type="Gene3D" id="3.40.960.10">
    <property type="entry name" value="VSR Endonuclease"/>
    <property type="match status" value="1"/>
</dbReference>
<evidence type="ECO:0000313" key="3">
    <source>
        <dbReference type="Proteomes" id="UP000618754"/>
    </source>
</evidence>
<dbReference type="EMBL" id="JACWMW010000002">
    <property type="protein sequence ID" value="MBD1385647.1"/>
    <property type="molecule type" value="Genomic_DNA"/>
</dbReference>
<dbReference type="PANTHER" id="PTHR38590">
    <property type="entry name" value="BLL0828 PROTEIN"/>
    <property type="match status" value="1"/>
</dbReference>
<dbReference type="InterPro" id="IPR007569">
    <property type="entry name" value="DUF559"/>
</dbReference>
<dbReference type="InterPro" id="IPR011335">
    <property type="entry name" value="Restrct_endonuc-II-like"/>
</dbReference>
<dbReference type="InterPro" id="IPR047216">
    <property type="entry name" value="Endonuclease_DUF559_bact"/>
</dbReference>
<evidence type="ECO:0000313" key="2">
    <source>
        <dbReference type="EMBL" id="MBD1385647.1"/>
    </source>
</evidence>
<keyword evidence="2" id="KW-0255">Endonuclease</keyword>
<accession>A0ABR7X4Y3</accession>
<evidence type="ECO:0000259" key="1">
    <source>
        <dbReference type="Pfam" id="PF04480"/>
    </source>
</evidence>
<dbReference type="RefSeq" id="WP_191175508.1">
    <property type="nucleotide sequence ID" value="NZ_JACWMW010000002.1"/>
</dbReference>
<comment type="caution">
    <text evidence="2">The sequence shown here is derived from an EMBL/GenBank/DDBJ whole genome shotgun (WGS) entry which is preliminary data.</text>
</comment>
<sequence>MKRQLIPYNQNLKQLARNLRNDSTLGEVLLWKELRNKQMCGFDFHRQKPLLNYIVDFYCYELGLIIEIDGHYHDHEEQDKLDTVRETELAVYDLTILRFTEMEVRKDMANVLRTIEKHVVEHTIDP</sequence>
<dbReference type="CDD" id="cd01038">
    <property type="entry name" value="Endonuclease_DUF559"/>
    <property type="match status" value="1"/>
</dbReference>
<dbReference type="PANTHER" id="PTHR38590:SF1">
    <property type="entry name" value="BLL0828 PROTEIN"/>
    <property type="match status" value="1"/>
</dbReference>
<protein>
    <submittedName>
        <fullName evidence="2">Endonuclease domain-containing protein</fullName>
    </submittedName>
</protein>
<gene>
    <name evidence="2" type="ORF">IDJ75_10190</name>
</gene>
<dbReference type="Proteomes" id="UP000618754">
    <property type="component" value="Unassembled WGS sequence"/>
</dbReference>
<proteinExistence type="predicted"/>
<feature type="domain" description="DUF559" evidence="1">
    <location>
        <begin position="11"/>
        <end position="118"/>
    </location>
</feature>
<dbReference type="Pfam" id="PF04480">
    <property type="entry name" value="DUF559"/>
    <property type="match status" value="1"/>
</dbReference>
<reference evidence="2 3" key="1">
    <citation type="submission" date="2020-09" db="EMBL/GenBank/DDBJ databases">
        <title>Novel species of Mucilaginibacter isolated from a glacier on the Tibetan Plateau.</title>
        <authorList>
            <person name="Liu Q."/>
            <person name="Xin Y.-H."/>
        </authorList>
    </citation>
    <scope>NUCLEOTIDE SEQUENCE [LARGE SCALE GENOMIC DNA]</scope>
    <source>
        <strain evidence="2 3">CGMCC 1.13878</strain>
    </source>
</reference>
<dbReference type="GO" id="GO:0004519">
    <property type="term" value="F:endonuclease activity"/>
    <property type="evidence" value="ECO:0007669"/>
    <property type="project" value="UniProtKB-KW"/>
</dbReference>
<organism evidence="2 3">
    <name type="scientific">Mucilaginibacter rigui</name>
    <dbReference type="NCBI Taxonomy" id="534635"/>
    <lineage>
        <taxon>Bacteria</taxon>
        <taxon>Pseudomonadati</taxon>
        <taxon>Bacteroidota</taxon>
        <taxon>Sphingobacteriia</taxon>
        <taxon>Sphingobacteriales</taxon>
        <taxon>Sphingobacteriaceae</taxon>
        <taxon>Mucilaginibacter</taxon>
    </lineage>
</organism>
<keyword evidence="3" id="KW-1185">Reference proteome</keyword>
<keyword evidence="2" id="KW-0378">Hydrolase</keyword>